<keyword evidence="3" id="KW-1185">Reference proteome</keyword>
<gene>
    <name evidence="2" type="ORF">NDU88_002905</name>
</gene>
<dbReference type="AlphaFoldDB" id="A0AAV7KU35"/>
<evidence type="ECO:0000313" key="3">
    <source>
        <dbReference type="Proteomes" id="UP001066276"/>
    </source>
</evidence>
<name>A0AAV7KU35_PLEWA</name>
<feature type="region of interest" description="Disordered" evidence="1">
    <location>
        <begin position="22"/>
        <end position="49"/>
    </location>
</feature>
<dbReference type="Proteomes" id="UP001066276">
    <property type="component" value="Chromosome 12"/>
</dbReference>
<organism evidence="2 3">
    <name type="scientific">Pleurodeles waltl</name>
    <name type="common">Iberian ribbed newt</name>
    <dbReference type="NCBI Taxonomy" id="8319"/>
    <lineage>
        <taxon>Eukaryota</taxon>
        <taxon>Metazoa</taxon>
        <taxon>Chordata</taxon>
        <taxon>Craniata</taxon>
        <taxon>Vertebrata</taxon>
        <taxon>Euteleostomi</taxon>
        <taxon>Amphibia</taxon>
        <taxon>Batrachia</taxon>
        <taxon>Caudata</taxon>
        <taxon>Salamandroidea</taxon>
        <taxon>Salamandridae</taxon>
        <taxon>Pleurodelinae</taxon>
        <taxon>Pleurodeles</taxon>
    </lineage>
</organism>
<comment type="caution">
    <text evidence="2">The sequence shown here is derived from an EMBL/GenBank/DDBJ whole genome shotgun (WGS) entry which is preliminary data.</text>
</comment>
<dbReference type="EMBL" id="JANPWB010000016">
    <property type="protein sequence ID" value="KAJ1082740.1"/>
    <property type="molecule type" value="Genomic_DNA"/>
</dbReference>
<sequence>MLLDHTPTQLVKQRLASEVCPYLSQHGRGPPPAPPGRRATSGDEVSSGETLQVAVFSTSAAPGNWARPACMLQQAATEQQHEQPRRWCPLCPTGARSSGLPRGPCRPGHKPPQSNRSMLVWAHPPALSAVPGRARPSSGHVHTAAEARPLPARCDLQGAPQSPSRRPQHHGPHAAAALRASAVTPPHRPCTGLRTQLRALHRRITWARRTTNKDSSTSRRPSSAQRSLYCRRWPCVLLLMPDKP</sequence>
<feature type="region of interest" description="Disordered" evidence="1">
    <location>
        <begin position="130"/>
        <end position="190"/>
    </location>
</feature>
<reference evidence="2" key="1">
    <citation type="journal article" date="2022" name="bioRxiv">
        <title>Sequencing and chromosome-scale assembly of the giantPleurodeles waltlgenome.</title>
        <authorList>
            <person name="Brown T."/>
            <person name="Elewa A."/>
            <person name="Iarovenko S."/>
            <person name="Subramanian E."/>
            <person name="Araus A.J."/>
            <person name="Petzold A."/>
            <person name="Susuki M."/>
            <person name="Suzuki K.-i.T."/>
            <person name="Hayashi T."/>
            <person name="Toyoda A."/>
            <person name="Oliveira C."/>
            <person name="Osipova E."/>
            <person name="Leigh N.D."/>
            <person name="Simon A."/>
            <person name="Yun M.H."/>
        </authorList>
    </citation>
    <scope>NUCLEOTIDE SEQUENCE</scope>
    <source>
        <strain evidence="2">20211129_DDA</strain>
        <tissue evidence="2">Liver</tissue>
    </source>
</reference>
<evidence type="ECO:0000313" key="2">
    <source>
        <dbReference type="EMBL" id="KAJ1082740.1"/>
    </source>
</evidence>
<protein>
    <submittedName>
        <fullName evidence="2">Uncharacterized protein</fullName>
    </submittedName>
</protein>
<feature type="region of interest" description="Disordered" evidence="1">
    <location>
        <begin position="97"/>
        <end position="116"/>
    </location>
</feature>
<accession>A0AAV7KU35</accession>
<evidence type="ECO:0000256" key="1">
    <source>
        <dbReference type="SAM" id="MobiDB-lite"/>
    </source>
</evidence>
<proteinExistence type="predicted"/>